<dbReference type="RefSeq" id="WP_091227074.1">
    <property type="nucleotide sequence ID" value="NZ_FNBG01000003.1"/>
</dbReference>
<dbReference type="Proteomes" id="UP000198972">
    <property type="component" value="Unassembled WGS sequence"/>
</dbReference>
<feature type="transmembrane region" description="Helical" evidence="1">
    <location>
        <begin position="6"/>
        <end position="23"/>
    </location>
</feature>
<evidence type="ECO:0000313" key="3">
    <source>
        <dbReference type="Proteomes" id="UP000198972"/>
    </source>
</evidence>
<dbReference type="STRING" id="670482.SAMN04488542_103104"/>
<dbReference type="PROSITE" id="PS51257">
    <property type="entry name" value="PROKAR_LIPOPROTEIN"/>
    <property type="match status" value="1"/>
</dbReference>
<protein>
    <submittedName>
        <fullName evidence="2">Uncharacterized protein</fullName>
    </submittedName>
</protein>
<keyword evidence="1" id="KW-0812">Transmembrane</keyword>
<dbReference type="EMBL" id="FNBG01000003">
    <property type="protein sequence ID" value="SDE88864.1"/>
    <property type="molecule type" value="Genomic_DNA"/>
</dbReference>
<gene>
    <name evidence="2" type="ORF">SAMN04488542_103104</name>
</gene>
<proteinExistence type="predicted"/>
<reference evidence="2 3" key="1">
    <citation type="submission" date="2016-10" db="EMBL/GenBank/DDBJ databases">
        <authorList>
            <person name="de Groot N.N."/>
        </authorList>
    </citation>
    <scope>NUCLEOTIDE SEQUENCE [LARGE SCALE GENOMIC DNA]</scope>
    <source>
        <strain evidence="2 3">DSM 28129</strain>
    </source>
</reference>
<keyword evidence="1" id="KW-1133">Transmembrane helix</keyword>
<organism evidence="2 3">
    <name type="scientific">Fontibacillus panacisegetis</name>
    <dbReference type="NCBI Taxonomy" id="670482"/>
    <lineage>
        <taxon>Bacteria</taxon>
        <taxon>Bacillati</taxon>
        <taxon>Bacillota</taxon>
        <taxon>Bacilli</taxon>
        <taxon>Bacillales</taxon>
        <taxon>Paenibacillaceae</taxon>
        <taxon>Fontibacillus</taxon>
    </lineage>
</organism>
<accession>A0A1G7GL89</accession>
<keyword evidence="1" id="KW-0472">Membrane</keyword>
<sequence>MKITDWSIIFVLIIAPLLWIGCLRSGQLREVNSLEIKYTSILRTAVQDGGAALNLNEMQHYESGYDSDKFMRVDKEQGLEAMLNTLAINLGIEDDPIAKSVLMRYIPAVVVIDYDGYYLYALCETTSNDGSGSILWGHRWLPKKPFLYRDTLGNSMSFTLDHFVTIINSLSGEEIRGTFEEIATPSVSAISVSLPQLEDVGKFEEVRRSTIVRSIEQDLANVINYHNEYAIKQGLSYVFTLPIISQEDWHNTLDDVGMIVFLQGVPIGDQYYNNYAFGGGRLVKTKSIVGGKNPVNGIKYQLRSNMDVPFPVDEVFASKADAAANGYFELRK</sequence>
<evidence type="ECO:0000256" key="1">
    <source>
        <dbReference type="SAM" id="Phobius"/>
    </source>
</evidence>
<name>A0A1G7GL89_9BACL</name>
<dbReference type="OrthoDB" id="1985886at2"/>
<keyword evidence="3" id="KW-1185">Reference proteome</keyword>
<dbReference type="AlphaFoldDB" id="A0A1G7GL89"/>
<evidence type="ECO:0000313" key="2">
    <source>
        <dbReference type="EMBL" id="SDE88864.1"/>
    </source>
</evidence>